<feature type="region of interest" description="Disordered" evidence="6">
    <location>
        <begin position="225"/>
        <end position="308"/>
    </location>
</feature>
<dbReference type="GO" id="GO:0032366">
    <property type="term" value="P:intracellular sterol transport"/>
    <property type="evidence" value="ECO:0007669"/>
    <property type="project" value="TreeGrafter"/>
</dbReference>
<proteinExistence type="predicted"/>
<dbReference type="FunFam" id="2.30.29.30:FF:000008">
    <property type="entry name" value="GRAM domain containing 1B"/>
    <property type="match status" value="1"/>
</dbReference>
<dbReference type="InterPro" id="IPR004182">
    <property type="entry name" value="GRAM"/>
</dbReference>
<reference evidence="9" key="3">
    <citation type="submission" date="2025-09" db="UniProtKB">
        <authorList>
            <consortium name="Ensembl"/>
        </authorList>
    </citation>
    <scope>IDENTIFICATION</scope>
    <source>
        <strain evidence="9">Thorbecke</strain>
    </source>
</reference>
<dbReference type="FunCoup" id="G1T9D7">
    <property type="interactions" value="249"/>
</dbReference>
<dbReference type="eggNOG" id="KOG1032">
    <property type="taxonomic scope" value="Eukaryota"/>
</dbReference>
<evidence type="ECO:0000256" key="7">
    <source>
        <dbReference type="SAM" id="Phobius"/>
    </source>
</evidence>
<dbReference type="EMBL" id="AAGW02015674">
    <property type="status" value="NOT_ANNOTATED_CDS"/>
    <property type="molecule type" value="Genomic_DNA"/>
</dbReference>
<feature type="compositionally biased region" description="Basic and acidic residues" evidence="6">
    <location>
        <begin position="279"/>
        <end position="288"/>
    </location>
</feature>
<dbReference type="EMBL" id="AAGW02015676">
    <property type="status" value="NOT_ANNOTATED_CDS"/>
    <property type="molecule type" value="Genomic_DNA"/>
</dbReference>
<feature type="domain" description="VASt" evidence="8">
    <location>
        <begin position="340"/>
        <end position="511"/>
    </location>
</feature>
<keyword evidence="4" id="KW-0446">Lipid-binding</keyword>
<dbReference type="OrthoDB" id="2162691at2759"/>
<evidence type="ECO:0000256" key="6">
    <source>
        <dbReference type="SAM" id="MobiDB-lite"/>
    </source>
</evidence>
<sequence>MRGSAAAAGAAMEGALPARQVVNEGDSSRATELQEEAEETPSPAAEENTTTVSTKKQGPNLHSWSGDWSFWISSSTYKDRNEEYKRQFTHLPDTEKLIADYACALQRDILLQGRLYLSENWLCFYSNIFRWETTISIALKNITFMTKEKTARLIPNAIQIITQGEKFFFTSFGARDRSYLSIFRLWQNVLLDKSLTRQEFWQLLQQNYGTELGLNAEEMESLSLSIEDNVQPRNPGRSSLDDSGEREEKLSKSISFTRESVNRVSETESLDGSSSKKAIGKEESPSEKRFKKSPLLTSEKRSSRVPSTSLDLNKNEYLSLDKSSTSDSVDEENIPEKDLHGRLYINRVFHISAERMFELLFTSSRFMQRFTNSRNIIDVVSTPWTVEPGGDQLRTMTYTIVLNNPLTGKCTAATEKQTLYKESREAQFYMVDAEVLTHDVPYHDYFYTLNRYCIIRASKQRCRLRVSTDLKYRKQPWGLVKSLIEKNSWSSLEHYFKQLESDLLMEESMLNQSIEDPGKLSGLRRRRRTFNRTAEALPKLSSQRSAGDVGFDAKGDLTGRKKEVENYSTALIVVMSVFLLLLVLLNVTLFLKLSKIEHAAQSFYRLHLQEEKSLNLASDVVSRAENTPKNKDQAHRLKGVLKDSILMLEQLKSSLVMLQKTFELLKKNKTGMAVES</sequence>
<dbReference type="GeneTree" id="ENSGT00940000158013"/>
<dbReference type="Pfam" id="PF16016">
    <property type="entry name" value="VASt"/>
    <property type="match status" value="1"/>
</dbReference>
<evidence type="ECO:0000256" key="1">
    <source>
        <dbReference type="ARBA" id="ARBA00004389"/>
    </source>
</evidence>
<keyword evidence="10" id="KW-1185">Reference proteome</keyword>
<dbReference type="Bgee" id="ENSOCUG00000015407">
    <property type="expression patterns" value="Expressed in testis and 12 other cell types or tissues"/>
</dbReference>
<evidence type="ECO:0000256" key="2">
    <source>
        <dbReference type="ARBA" id="ARBA00022692"/>
    </source>
</evidence>
<feature type="region of interest" description="Disordered" evidence="6">
    <location>
        <begin position="1"/>
        <end position="58"/>
    </location>
</feature>
<dbReference type="EMBL" id="AAGW02015673">
    <property type="status" value="NOT_ANNOTATED_CDS"/>
    <property type="molecule type" value="Genomic_DNA"/>
</dbReference>
<dbReference type="GO" id="GO:0015485">
    <property type="term" value="F:cholesterol binding"/>
    <property type="evidence" value="ECO:0007669"/>
    <property type="project" value="Ensembl"/>
</dbReference>
<evidence type="ECO:0000313" key="10">
    <source>
        <dbReference type="Proteomes" id="UP000001811"/>
    </source>
</evidence>
<feature type="compositionally biased region" description="Low complexity" evidence="6">
    <location>
        <begin position="40"/>
        <end position="51"/>
    </location>
</feature>
<dbReference type="PROSITE" id="PS51778">
    <property type="entry name" value="VAST"/>
    <property type="match status" value="1"/>
</dbReference>
<dbReference type="EMBL" id="AAGW02015678">
    <property type="status" value="NOT_ANNOTATED_CDS"/>
    <property type="molecule type" value="Genomic_DNA"/>
</dbReference>
<protein>
    <submittedName>
        <fullName evidence="9">GRAM domain containing 1C</fullName>
    </submittedName>
</protein>
<gene>
    <name evidence="9" type="primary">GRAMD1C</name>
</gene>
<keyword evidence="3 7" id="KW-1133">Transmembrane helix</keyword>
<dbReference type="AlphaFoldDB" id="G1T9D7"/>
<dbReference type="GO" id="GO:0071397">
    <property type="term" value="P:cellular response to cholesterol"/>
    <property type="evidence" value="ECO:0007669"/>
    <property type="project" value="Ensembl"/>
</dbReference>
<evidence type="ECO:0000256" key="3">
    <source>
        <dbReference type="ARBA" id="ARBA00022989"/>
    </source>
</evidence>
<dbReference type="InParanoid" id="G1T9D7"/>
<dbReference type="PaxDb" id="9986-ENSOCUP00000013242"/>
<dbReference type="EMBL" id="AAGW02015677">
    <property type="status" value="NOT_ANNOTATED_CDS"/>
    <property type="molecule type" value="Genomic_DNA"/>
</dbReference>
<dbReference type="Ensembl" id="ENSOCUT00000015412.4">
    <property type="protein sequence ID" value="ENSOCUP00000013242.4"/>
    <property type="gene ID" value="ENSOCUG00000015407.4"/>
</dbReference>
<dbReference type="STRING" id="9986.ENSOCUP00000013242"/>
<dbReference type="SMR" id="G1T9D7"/>
<dbReference type="PANTHER" id="PTHR23319:SF1">
    <property type="entry name" value="PROTEIN ASTER-C"/>
    <property type="match status" value="1"/>
</dbReference>
<dbReference type="GO" id="GO:0005789">
    <property type="term" value="C:endoplasmic reticulum membrane"/>
    <property type="evidence" value="ECO:0007669"/>
    <property type="project" value="UniProtKB-SubCell"/>
</dbReference>
<accession>G1T9D7</accession>
<dbReference type="KEGG" id="ocu:100344169"/>
<evidence type="ECO:0000259" key="8">
    <source>
        <dbReference type="PROSITE" id="PS51778"/>
    </source>
</evidence>
<dbReference type="Pfam" id="PF02893">
    <property type="entry name" value="GRAM"/>
    <property type="match status" value="1"/>
</dbReference>
<dbReference type="EMBL" id="AAGW02015675">
    <property type="status" value="NOT_ANNOTATED_CDS"/>
    <property type="molecule type" value="Genomic_DNA"/>
</dbReference>
<dbReference type="GO" id="GO:0005886">
    <property type="term" value="C:plasma membrane"/>
    <property type="evidence" value="ECO:0007669"/>
    <property type="project" value="Ensembl"/>
</dbReference>
<dbReference type="CDD" id="cd13220">
    <property type="entry name" value="PH-GRAM_GRAMDC"/>
    <property type="match status" value="1"/>
</dbReference>
<feature type="compositionally biased region" description="Low complexity" evidence="6">
    <location>
        <begin position="1"/>
        <end position="18"/>
    </location>
</feature>
<evidence type="ECO:0000313" key="9">
    <source>
        <dbReference type="Ensembl" id="ENSOCUP00000013242.4"/>
    </source>
</evidence>
<keyword evidence="5 7" id="KW-0472">Membrane</keyword>
<reference evidence="9" key="2">
    <citation type="submission" date="2025-08" db="UniProtKB">
        <authorList>
            <consortium name="Ensembl"/>
        </authorList>
    </citation>
    <scope>IDENTIFICATION</scope>
    <source>
        <strain evidence="9">Thorbecke</strain>
    </source>
</reference>
<dbReference type="SMART" id="SM00568">
    <property type="entry name" value="GRAM"/>
    <property type="match status" value="1"/>
</dbReference>
<dbReference type="CTD" id="54762"/>
<dbReference type="InterPro" id="IPR051482">
    <property type="entry name" value="Cholesterol_transport"/>
</dbReference>
<dbReference type="Proteomes" id="UP000001811">
    <property type="component" value="Chromosome 14"/>
</dbReference>
<feature type="compositionally biased region" description="Polar residues" evidence="6">
    <location>
        <begin position="252"/>
        <end position="264"/>
    </location>
</feature>
<feature type="transmembrane region" description="Helical" evidence="7">
    <location>
        <begin position="570"/>
        <end position="591"/>
    </location>
</feature>
<dbReference type="GO" id="GO:0120020">
    <property type="term" value="F:cholesterol transfer activity"/>
    <property type="evidence" value="ECO:0007669"/>
    <property type="project" value="Ensembl"/>
</dbReference>
<evidence type="ECO:0000256" key="5">
    <source>
        <dbReference type="ARBA" id="ARBA00023136"/>
    </source>
</evidence>
<keyword evidence="2 7" id="KW-0812">Transmembrane</keyword>
<reference evidence="9 10" key="1">
    <citation type="journal article" date="2011" name="Nature">
        <title>A high-resolution map of human evolutionary constraint using 29 mammals.</title>
        <authorList>
            <person name="Lindblad-Toh K."/>
            <person name="Garber M."/>
            <person name="Zuk O."/>
            <person name="Lin M.F."/>
            <person name="Parker B.J."/>
            <person name="Washietl S."/>
            <person name="Kheradpour P."/>
            <person name="Ernst J."/>
            <person name="Jordan G."/>
            <person name="Mauceli E."/>
            <person name="Ward L.D."/>
            <person name="Lowe C.B."/>
            <person name="Holloway A.K."/>
            <person name="Clamp M."/>
            <person name="Gnerre S."/>
            <person name="Alfoldi J."/>
            <person name="Beal K."/>
            <person name="Chang J."/>
            <person name="Clawson H."/>
            <person name="Cuff J."/>
            <person name="Di Palma F."/>
            <person name="Fitzgerald S."/>
            <person name="Flicek P."/>
            <person name="Guttman M."/>
            <person name="Hubisz M.J."/>
            <person name="Jaffe D.B."/>
            <person name="Jungreis I."/>
            <person name="Kent W.J."/>
            <person name="Kostka D."/>
            <person name="Lara M."/>
            <person name="Martins A.L."/>
            <person name="Massingham T."/>
            <person name="Moltke I."/>
            <person name="Raney B.J."/>
            <person name="Rasmussen M.D."/>
            <person name="Robinson J."/>
            <person name="Stark A."/>
            <person name="Vilella A.J."/>
            <person name="Wen J."/>
            <person name="Xie X."/>
            <person name="Zody M.C."/>
            <person name="Baldwin J."/>
            <person name="Bloom T."/>
            <person name="Chin C.W."/>
            <person name="Heiman D."/>
            <person name="Nicol R."/>
            <person name="Nusbaum C."/>
            <person name="Young S."/>
            <person name="Wilkinson J."/>
            <person name="Worley K.C."/>
            <person name="Kovar C.L."/>
            <person name="Muzny D.M."/>
            <person name="Gibbs R.A."/>
            <person name="Cree A."/>
            <person name="Dihn H.H."/>
            <person name="Fowler G."/>
            <person name="Jhangiani S."/>
            <person name="Joshi V."/>
            <person name="Lee S."/>
            <person name="Lewis L.R."/>
            <person name="Nazareth L.V."/>
            <person name="Okwuonu G."/>
            <person name="Santibanez J."/>
            <person name="Warren W.C."/>
            <person name="Mardis E.R."/>
            <person name="Weinstock G.M."/>
            <person name="Wilson R.K."/>
            <person name="Delehaunty K."/>
            <person name="Dooling D."/>
            <person name="Fronik C."/>
            <person name="Fulton L."/>
            <person name="Fulton B."/>
            <person name="Graves T."/>
            <person name="Minx P."/>
            <person name="Sodergren E."/>
            <person name="Birney E."/>
            <person name="Margulies E.H."/>
            <person name="Herrero J."/>
            <person name="Green E.D."/>
            <person name="Haussler D."/>
            <person name="Siepel A."/>
            <person name="Goldman N."/>
            <person name="Pollard K.S."/>
            <person name="Pedersen J.S."/>
            <person name="Lander E.S."/>
            <person name="Kellis M."/>
        </authorList>
    </citation>
    <scope>NUCLEOTIDE SEQUENCE [LARGE SCALE GENOMIC DNA]</scope>
    <source>
        <strain evidence="9 10">Thorbecke inbred</strain>
    </source>
</reference>
<dbReference type="PANTHER" id="PTHR23319">
    <property type="entry name" value="GRAM DOMAIN CONTAINING 1B, ISOFORM E"/>
    <property type="match status" value="1"/>
</dbReference>
<dbReference type="eggNOG" id="KOG1352">
    <property type="taxonomic scope" value="Eukaryota"/>
</dbReference>
<comment type="subcellular location">
    <subcellularLocation>
        <location evidence="1">Endoplasmic reticulum membrane</location>
        <topology evidence="1">Single-pass membrane protein</topology>
    </subcellularLocation>
</comment>
<dbReference type="GO" id="GO:0140268">
    <property type="term" value="C:endoplasmic reticulum-plasma membrane contact site"/>
    <property type="evidence" value="ECO:0007669"/>
    <property type="project" value="Ensembl"/>
</dbReference>
<evidence type="ECO:0000256" key="4">
    <source>
        <dbReference type="ARBA" id="ARBA00023121"/>
    </source>
</evidence>
<dbReference type="HOGENOM" id="CLU_015189_2_0_1"/>
<name>G1T9D7_RABIT</name>
<dbReference type="Gene3D" id="2.30.29.30">
    <property type="entry name" value="Pleckstrin-homology domain (PH domain)/Phosphotyrosine-binding domain (PTB)"/>
    <property type="match status" value="1"/>
</dbReference>
<dbReference type="InterPro" id="IPR011993">
    <property type="entry name" value="PH-like_dom_sf"/>
</dbReference>
<dbReference type="GeneID" id="100344169"/>
<organism evidence="9 10">
    <name type="scientific">Oryctolagus cuniculus</name>
    <name type="common">Rabbit</name>
    <dbReference type="NCBI Taxonomy" id="9986"/>
    <lineage>
        <taxon>Eukaryota</taxon>
        <taxon>Metazoa</taxon>
        <taxon>Chordata</taxon>
        <taxon>Craniata</taxon>
        <taxon>Vertebrata</taxon>
        <taxon>Euteleostomi</taxon>
        <taxon>Mammalia</taxon>
        <taxon>Eutheria</taxon>
        <taxon>Euarchontoglires</taxon>
        <taxon>Glires</taxon>
        <taxon>Lagomorpha</taxon>
        <taxon>Leporidae</taxon>
        <taxon>Oryctolagus</taxon>
    </lineage>
</organism>
<dbReference type="InterPro" id="IPR031968">
    <property type="entry name" value="VASt"/>
</dbReference>